<dbReference type="RefSeq" id="YP_008003991.1">
    <property type="nucleotide sequence ID" value="NC_021247.1"/>
</dbReference>
<protein>
    <submittedName>
        <fullName evidence="1">RNA polymerase RPO19</fullName>
    </submittedName>
</protein>
<organism evidence="1 2">
    <name type="scientific">Adoxophyes honmai entomopoxvirus 'L'</name>
    <dbReference type="NCBI Taxonomy" id="1293540"/>
    <lineage>
        <taxon>Viruses</taxon>
        <taxon>Varidnaviria</taxon>
        <taxon>Bamfordvirae</taxon>
        <taxon>Nucleocytoviricota</taxon>
        <taxon>Pokkesviricetes</taxon>
        <taxon>Chitovirales</taxon>
        <taxon>Poxviridae</taxon>
        <taxon>Entomopoxvirinae</taxon>
        <taxon>Betaentomopoxvirus</taxon>
        <taxon>Betaentomopoxvirus ahonmai</taxon>
    </lineage>
</organism>
<evidence type="ECO:0000313" key="1">
    <source>
        <dbReference type="EMBL" id="CCU55489.1"/>
    </source>
</evidence>
<dbReference type="OrthoDB" id="17250at10239"/>
<reference evidence="1" key="1">
    <citation type="journal article" date="2013" name="J. Virol.">
        <title>New Insights into the Evolution of Entomopoxvirinae from the Complete Genome Sequences of Four Entomopoxviruses Infecting Adoxophyes honmai, Choristoneura biennis, Choristoneura rosaceana, and Mythimna separata.</title>
        <authorList>
            <person name="Theze J."/>
            <person name="Takatsuka J."/>
            <person name="Li Z."/>
            <person name="Gallais J."/>
            <person name="Doucet D."/>
            <person name="Arif B."/>
            <person name="Nakai M."/>
            <person name="Herniou E.A."/>
        </authorList>
    </citation>
    <scope>NUCLEOTIDE SEQUENCE</scope>
    <source>
        <strain evidence="1">Tokyo</strain>
    </source>
</reference>
<gene>
    <name evidence="1" type="ORF">AHEV_168</name>
</gene>
<dbReference type="GeneID" id="15614097"/>
<sequence length="237" mass="28178">MSDNEYDYDDDQLEASDEEDIDDMIYSETCANDDSEESEINIIDEIINYDQELEINKKSKQKNKNKYFMGKCIDMNKITIAKDDYLYNIKYNELLAIILNYTNILQKGGLPLIDEVAFKDKYNLELFNNEALTPETLTMIMMIIMNIPICVKKYSKIYNREAHDINELPNEYIICYYYNIKNMLRSVTYNTNNKYNFDIFMLLFPKFIQNINFDFITTEELSEIIDVKKTLSNYENL</sequence>
<name>A0A916KP87_9POXV</name>
<evidence type="ECO:0000313" key="2">
    <source>
        <dbReference type="Proteomes" id="UP000792575"/>
    </source>
</evidence>
<accession>A0A916KP87</accession>
<keyword evidence="2" id="KW-1185">Reference proteome</keyword>
<dbReference type="KEGG" id="vg:15614097"/>
<dbReference type="Proteomes" id="UP000792575">
    <property type="component" value="Genome"/>
</dbReference>
<proteinExistence type="predicted"/>
<dbReference type="EMBL" id="HF679131">
    <property type="protein sequence ID" value="CCU55489.1"/>
    <property type="molecule type" value="Genomic_DNA"/>
</dbReference>